<feature type="binding site" evidence="13">
    <location>
        <begin position="121"/>
        <end position="125"/>
    </location>
    <ligand>
        <name>UDP-N-acetyl-alpha-D-glucosamine</name>
        <dbReference type="ChEBI" id="CHEBI:57705"/>
    </ligand>
</feature>
<name>A0A5J4JKM0_9BACI</name>
<feature type="binding site" evidence="13">
    <location>
        <position position="304"/>
    </location>
    <ligand>
        <name>UDP-N-acetyl-alpha-D-glucosamine</name>
        <dbReference type="ChEBI" id="CHEBI:57705"/>
    </ligand>
</feature>
<comment type="caution">
    <text evidence="13">Lacks conserved residue(s) required for the propagation of feature annotation.</text>
</comment>
<reference evidence="15 16" key="1">
    <citation type="submission" date="2019-09" db="EMBL/GenBank/DDBJ databases">
        <title>Draft genome sequence of Bacillus sp. JC-7.</title>
        <authorList>
            <person name="Tanaka N."/>
            <person name="Shiwa Y."/>
            <person name="Fujita N."/>
            <person name="Tanasupawat S."/>
        </authorList>
    </citation>
    <scope>NUCLEOTIDE SEQUENCE [LARGE SCALE GENOMIC DNA]</scope>
    <source>
        <strain evidence="15 16">JC-7</strain>
    </source>
</reference>
<evidence type="ECO:0000256" key="13">
    <source>
        <dbReference type="HAMAP-Rule" id="MF_00111"/>
    </source>
</evidence>
<dbReference type="Proteomes" id="UP000391919">
    <property type="component" value="Unassembled WGS sequence"/>
</dbReference>
<feature type="binding site" evidence="13">
    <location>
        <begin position="22"/>
        <end position="23"/>
    </location>
    <ligand>
        <name>phosphoenolpyruvate</name>
        <dbReference type="ChEBI" id="CHEBI:58702"/>
    </ligand>
</feature>
<sequence length="428" mass="45694">MEKLKIAGGYPLKGTIKVSGAKNSAVALIPATILAESPVTIEGLPEISDVRTLTGLLEEIGGKVMARDGKITVDPRRMISMPLPNGKVKKLRASYYLMGAMLGRFKKAVIGLPGGCHLGPRPIDQHIKGFEALGAKVTNEQGAIYLRADELVGARIYLDVVSVGATINIMLAAVKAKGRTVIENAAKEPEIIDVATLLTNMGAKIKGAGTDVIRIEGVEHLSGCRHTIIPDRIEAGTFMILAAATGEGVLIDNVIPQHLESLTAKLREMGVPVETGDEQIFIGKPDKLKAVDIKTLVYPGFPTDLQQPFTALLTKAEGSSIVTDTIYSARFKHIDELRRMSANIKVEGRSAIVNGPVRLQGAKVKASDLRAGAALVIAGLMADGITEVTGVDHIDRGYSHLVEKLNGLGATIWREGMSQKEIEHLENS</sequence>
<comment type="subcellular location">
    <subcellularLocation>
        <location evidence="1 13">Cytoplasm</location>
    </subcellularLocation>
</comment>
<evidence type="ECO:0000256" key="5">
    <source>
        <dbReference type="ARBA" id="ARBA00022679"/>
    </source>
</evidence>
<feature type="domain" description="Enolpyruvate transferase" evidence="14">
    <location>
        <begin position="8"/>
        <end position="405"/>
    </location>
</feature>
<dbReference type="EMBL" id="BKZQ01000007">
    <property type="protein sequence ID" value="GER69494.1"/>
    <property type="molecule type" value="Genomic_DNA"/>
</dbReference>
<proteinExistence type="inferred from homology"/>
<keyword evidence="10 13" id="KW-0670">Pyruvate</keyword>
<dbReference type="GO" id="GO:0019277">
    <property type="term" value="P:UDP-N-acetylgalactosamine biosynthetic process"/>
    <property type="evidence" value="ECO:0007669"/>
    <property type="project" value="InterPro"/>
</dbReference>
<keyword evidence="6 13" id="KW-0133">Cell shape</keyword>
<dbReference type="InterPro" id="IPR036968">
    <property type="entry name" value="Enolpyruvate_Tfrase_sf"/>
</dbReference>
<dbReference type="FunFam" id="3.65.10.10:FF:000001">
    <property type="entry name" value="UDP-N-acetylglucosamine 1-carboxyvinyltransferase"/>
    <property type="match status" value="1"/>
</dbReference>
<evidence type="ECO:0000256" key="9">
    <source>
        <dbReference type="ARBA" id="ARBA00023316"/>
    </source>
</evidence>
<dbReference type="InterPro" id="IPR013792">
    <property type="entry name" value="RNA3'P_cycl/enolpyr_Trfase_a/b"/>
</dbReference>
<comment type="caution">
    <text evidence="15">The sequence shown here is derived from an EMBL/GenBank/DDBJ whole genome shotgun (WGS) entry which is preliminary data.</text>
</comment>
<evidence type="ECO:0000256" key="11">
    <source>
        <dbReference type="ARBA" id="ARBA00038367"/>
    </source>
</evidence>
<dbReference type="InterPro" id="IPR001986">
    <property type="entry name" value="Enolpyruvate_Tfrase_dom"/>
</dbReference>
<dbReference type="GO" id="GO:0009252">
    <property type="term" value="P:peptidoglycan biosynthetic process"/>
    <property type="evidence" value="ECO:0007669"/>
    <property type="project" value="UniProtKB-UniRule"/>
</dbReference>
<feature type="modified residue" description="2-(S-cysteinyl)pyruvic acid O-phosphothioketal" evidence="13">
    <location>
        <position position="116"/>
    </location>
</feature>
<keyword evidence="8 13" id="KW-0131">Cell cycle</keyword>
<dbReference type="UniPathway" id="UPA00219"/>
<feature type="binding site" evidence="13">
    <location>
        <position position="326"/>
    </location>
    <ligand>
        <name>UDP-N-acetyl-alpha-D-glucosamine</name>
        <dbReference type="ChEBI" id="CHEBI:57705"/>
    </ligand>
</feature>
<keyword evidence="3 13" id="KW-0963">Cytoplasm</keyword>
<comment type="catalytic activity">
    <reaction evidence="12 13">
        <text>phosphoenolpyruvate + UDP-N-acetyl-alpha-D-glucosamine = UDP-N-acetyl-3-O-(1-carboxyvinyl)-alpha-D-glucosamine + phosphate</text>
        <dbReference type="Rhea" id="RHEA:18681"/>
        <dbReference type="ChEBI" id="CHEBI:43474"/>
        <dbReference type="ChEBI" id="CHEBI:57705"/>
        <dbReference type="ChEBI" id="CHEBI:58702"/>
        <dbReference type="ChEBI" id="CHEBI:68483"/>
        <dbReference type="EC" id="2.5.1.7"/>
    </reaction>
</comment>
<dbReference type="SUPFAM" id="SSF55205">
    <property type="entry name" value="EPT/RTPC-like"/>
    <property type="match status" value="1"/>
</dbReference>
<dbReference type="HAMAP" id="MF_00111">
    <property type="entry name" value="MurA"/>
    <property type="match status" value="1"/>
</dbReference>
<evidence type="ECO:0000256" key="3">
    <source>
        <dbReference type="ARBA" id="ARBA00022490"/>
    </source>
</evidence>
<keyword evidence="5 13" id="KW-0808">Transferase</keyword>
<dbReference type="Gene3D" id="3.65.10.10">
    <property type="entry name" value="Enolpyruvate transferase domain"/>
    <property type="match status" value="2"/>
</dbReference>
<dbReference type="InterPro" id="IPR005750">
    <property type="entry name" value="UDP_GlcNAc_COvinyl_MurA"/>
</dbReference>
<evidence type="ECO:0000313" key="15">
    <source>
        <dbReference type="EMBL" id="GER69494.1"/>
    </source>
</evidence>
<keyword evidence="4 13" id="KW-0132">Cell division</keyword>
<evidence type="ECO:0000256" key="2">
    <source>
        <dbReference type="ARBA" id="ARBA00004752"/>
    </source>
</evidence>
<dbReference type="GO" id="GO:0008360">
    <property type="term" value="P:regulation of cell shape"/>
    <property type="evidence" value="ECO:0007669"/>
    <property type="project" value="UniProtKB-KW"/>
</dbReference>
<keyword evidence="16" id="KW-1185">Reference proteome</keyword>
<feature type="active site" description="Proton donor" evidence="13">
    <location>
        <position position="116"/>
    </location>
</feature>
<evidence type="ECO:0000256" key="7">
    <source>
        <dbReference type="ARBA" id="ARBA00022984"/>
    </source>
</evidence>
<dbReference type="EC" id="2.5.1.7" evidence="13"/>
<evidence type="ECO:0000313" key="16">
    <source>
        <dbReference type="Proteomes" id="UP000391919"/>
    </source>
</evidence>
<comment type="function">
    <text evidence="13">Cell wall formation. Adds enolpyruvyl to UDP-N-acetylglucosamine.</text>
</comment>
<dbReference type="CDD" id="cd01555">
    <property type="entry name" value="UdpNAET"/>
    <property type="match status" value="1"/>
</dbReference>
<dbReference type="Pfam" id="PF00275">
    <property type="entry name" value="EPSP_synthase"/>
    <property type="match status" value="1"/>
</dbReference>
<keyword evidence="9 13" id="KW-0961">Cell wall biogenesis/degradation</keyword>
<dbReference type="GO" id="GO:0005737">
    <property type="term" value="C:cytoplasm"/>
    <property type="evidence" value="ECO:0007669"/>
    <property type="project" value="UniProtKB-SubCell"/>
</dbReference>
<comment type="similarity">
    <text evidence="11 13">Belongs to the EPSP synthase family. MurA subfamily.</text>
</comment>
<evidence type="ECO:0000256" key="8">
    <source>
        <dbReference type="ARBA" id="ARBA00023306"/>
    </source>
</evidence>
<dbReference type="NCBIfam" id="NF006873">
    <property type="entry name" value="PRK09369.1"/>
    <property type="match status" value="1"/>
</dbReference>
<dbReference type="InterPro" id="IPR050068">
    <property type="entry name" value="MurA_subfamily"/>
</dbReference>
<gene>
    <name evidence="15" type="primary">murA2</name>
    <name evidence="13" type="synonym">murA</name>
    <name evidence="15" type="ORF">BpJC7_07970</name>
</gene>
<organism evidence="15 16">
    <name type="scientific">Weizmannia acidilactici</name>
    <dbReference type="NCBI Taxonomy" id="2607726"/>
    <lineage>
        <taxon>Bacteria</taxon>
        <taxon>Bacillati</taxon>
        <taxon>Bacillota</taxon>
        <taxon>Bacilli</taxon>
        <taxon>Bacillales</taxon>
        <taxon>Bacillaceae</taxon>
        <taxon>Heyndrickxia</taxon>
    </lineage>
</organism>
<evidence type="ECO:0000256" key="12">
    <source>
        <dbReference type="ARBA" id="ARBA00047527"/>
    </source>
</evidence>
<dbReference type="GO" id="GO:0071555">
    <property type="term" value="P:cell wall organization"/>
    <property type="evidence" value="ECO:0007669"/>
    <property type="project" value="UniProtKB-KW"/>
</dbReference>
<accession>A0A5J4JKM0</accession>
<dbReference type="NCBIfam" id="TIGR01072">
    <property type="entry name" value="murA"/>
    <property type="match status" value="1"/>
</dbReference>
<dbReference type="GO" id="GO:0051301">
    <property type="term" value="P:cell division"/>
    <property type="evidence" value="ECO:0007669"/>
    <property type="project" value="UniProtKB-KW"/>
</dbReference>
<keyword evidence="7 13" id="KW-0573">Peptidoglycan synthesis</keyword>
<feature type="binding site" evidence="13">
    <location>
        <position position="92"/>
    </location>
    <ligand>
        <name>UDP-N-acetyl-alpha-D-glucosamine</name>
        <dbReference type="ChEBI" id="CHEBI:57705"/>
    </ligand>
</feature>
<evidence type="ECO:0000256" key="4">
    <source>
        <dbReference type="ARBA" id="ARBA00022618"/>
    </source>
</evidence>
<dbReference type="PANTHER" id="PTHR43783">
    <property type="entry name" value="UDP-N-ACETYLGLUCOSAMINE 1-CARBOXYVINYLTRANSFERASE"/>
    <property type="match status" value="1"/>
</dbReference>
<dbReference type="PANTHER" id="PTHR43783:SF2">
    <property type="entry name" value="UDP-N-ACETYLGLUCOSAMINE 1-CARBOXYVINYLTRANSFERASE 2"/>
    <property type="match status" value="1"/>
</dbReference>
<dbReference type="RefSeq" id="WP_151697568.1">
    <property type="nucleotide sequence ID" value="NZ_BKZP01000006.1"/>
</dbReference>
<evidence type="ECO:0000256" key="1">
    <source>
        <dbReference type="ARBA" id="ARBA00004496"/>
    </source>
</evidence>
<dbReference type="NCBIfam" id="NF009470">
    <property type="entry name" value="PRK12830.1"/>
    <property type="match status" value="1"/>
</dbReference>
<protein>
    <recommendedName>
        <fullName evidence="13">UDP-N-acetylglucosamine 1-carboxyvinyltransferase</fullName>
        <ecNumber evidence="13">2.5.1.7</ecNumber>
    </recommendedName>
    <alternativeName>
        <fullName evidence="13">Enoylpyruvate transferase</fullName>
    </alternativeName>
    <alternativeName>
        <fullName evidence="13">UDP-N-acetylglucosamine enolpyruvyl transferase</fullName>
        <shortName evidence="13">EPT</shortName>
    </alternativeName>
</protein>
<evidence type="ECO:0000256" key="6">
    <source>
        <dbReference type="ARBA" id="ARBA00022960"/>
    </source>
</evidence>
<evidence type="ECO:0000256" key="10">
    <source>
        <dbReference type="ARBA" id="ARBA00023317"/>
    </source>
</evidence>
<dbReference type="AlphaFoldDB" id="A0A5J4JKM0"/>
<dbReference type="GO" id="GO:0008760">
    <property type="term" value="F:UDP-N-acetylglucosamine 1-carboxyvinyltransferase activity"/>
    <property type="evidence" value="ECO:0007669"/>
    <property type="project" value="UniProtKB-UniRule"/>
</dbReference>
<comment type="pathway">
    <text evidence="2 13">Cell wall biogenesis; peptidoglycan biosynthesis.</text>
</comment>
<evidence type="ECO:0000259" key="14">
    <source>
        <dbReference type="Pfam" id="PF00275"/>
    </source>
</evidence>